<reference evidence="1 2" key="1">
    <citation type="journal article" date="2019" name="Int. J. Syst. Evol. Microbiol.">
        <title>The Global Catalogue of Microorganisms (GCM) 10K type strain sequencing project: providing services to taxonomists for standard genome sequencing and annotation.</title>
        <authorList>
            <consortium name="The Broad Institute Genomics Platform"/>
            <consortium name="The Broad Institute Genome Sequencing Center for Infectious Disease"/>
            <person name="Wu L."/>
            <person name="Ma J."/>
        </authorList>
    </citation>
    <scope>NUCLEOTIDE SEQUENCE [LARGE SCALE GENOMIC DNA]</scope>
    <source>
        <strain evidence="1 2">CGMCC 1.12125</strain>
    </source>
</reference>
<gene>
    <name evidence="1" type="ORF">ACFR9U_14615</name>
</gene>
<keyword evidence="2" id="KW-1185">Reference proteome</keyword>
<name>A0ABD6CCZ8_9EURY</name>
<dbReference type="SUPFAM" id="SSF46785">
    <property type="entry name" value="Winged helix' DNA-binding domain"/>
    <property type="match status" value="1"/>
</dbReference>
<dbReference type="Proteomes" id="UP001597119">
    <property type="component" value="Unassembled WGS sequence"/>
</dbReference>
<dbReference type="InterPro" id="IPR036390">
    <property type="entry name" value="WH_DNA-bd_sf"/>
</dbReference>
<dbReference type="InterPro" id="IPR019885">
    <property type="entry name" value="Tscrpt_reg_HTH_AsnC-type_CS"/>
</dbReference>
<dbReference type="Gene3D" id="1.10.10.10">
    <property type="entry name" value="Winged helix-like DNA-binding domain superfamily/Winged helix DNA-binding domain"/>
    <property type="match status" value="1"/>
</dbReference>
<dbReference type="RefSeq" id="WP_247381616.1">
    <property type="nucleotide sequence ID" value="NZ_JALLGV010000011.1"/>
</dbReference>
<dbReference type="AlphaFoldDB" id="A0ABD6CCZ8"/>
<dbReference type="EMBL" id="JBHUDJ010000009">
    <property type="protein sequence ID" value="MFD1588212.1"/>
    <property type="molecule type" value="Genomic_DNA"/>
</dbReference>
<dbReference type="PROSITE" id="PS00519">
    <property type="entry name" value="HTH_ASNC_1"/>
    <property type="match status" value="1"/>
</dbReference>
<dbReference type="Pfam" id="PF13412">
    <property type="entry name" value="HTH_24"/>
    <property type="match status" value="1"/>
</dbReference>
<dbReference type="InterPro" id="IPR036388">
    <property type="entry name" value="WH-like_DNA-bd_sf"/>
</dbReference>
<comment type="caution">
    <text evidence="1">The sequence shown here is derived from an EMBL/GenBank/DDBJ whole genome shotgun (WGS) entry which is preliminary data.</text>
</comment>
<organism evidence="1 2">
    <name type="scientific">Halorientalis brevis</name>
    <dbReference type="NCBI Taxonomy" id="1126241"/>
    <lineage>
        <taxon>Archaea</taxon>
        <taxon>Methanobacteriati</taxon>
        <taxon>Methanobacteriota</taxon>
        <taxon>Stenosarchaea group</taxon>
        <taxon>Halobacteria</taxon>
        <taxon>Halobacteriales</taxon>
        <taxon>Haloarculaceae</taxon>
        <taxon>Halorientalis</taxon>
    </lineage>
</organism>
<sequence>MSVTDPDKVGELSYENIKRLFRISETPVLTAPEIAETFGISTQAANYRVKQLHENGEVGRKRVGSSAVVYWLSDD</sequence>
<protein>
    <submittedName>
        <fullName evidence="1">Winged helix-turn-helix domain-containing protein</fullName>
    </submittedName>
</protein>
<evidence type="ECO:0000313" key="1">
    <source>
        <dbReference type="EMBL" id="MFD1588212.1"/>
    </source>
</evidence>
<evidence type="ECO:0000313" key="2">
    <source>
        <dbReference type="Proteomes" id="UP001597119"/>
    </source>
</evidence>
<proteinExistence type="predicted"/>
<accession>A0ABD6CCZ8</accession>